<reference evidence="1 2" key="1">
    <citation type="submission" date="2018-12" db="EMBL/GenBank/DDBJ databases">
        <authorList>
            <consortium name="Pathogen Informatics"/>
        </authorList>
    </citation>
    <scope>NUCLEOTIDE SEQUENCE [LARGE SCALE GENOMIC DNA]</scope>
    <source>
        <strain evidence="1 2">NCTC13193</strain>
    </source>
</reference>
<evidence type="ECO:0000313" key="1">
    <source>
        <dbReference type="EMBL" id="VEI77067.1"/>
    </source>
</evidence>
<name>A0A3S5B536_SERFO</name>
<dbReference type="AlphaFoldDB" id="A0A3S5B536"/>
<dbReference type="SUPFAM" id="SSF53756">
    <property type="entry name" value="UDP-Glycosyltransferase/glycogen phosphorylase"/>
    <property type="match status" value="1"/>
</dbReference>
<accession>A0A3S5B536</accession>
<sequence length="344" mass="38229">MEVLTKDEVLYHRGSLLTADGVMVASWDLEQQESFSGDYFSLAGYRGIRNAGAAPFSVDYCNESVVHIINGMGVTLGDSIIGLTALEALREFNPNLRTIIYRPGRAPHYVDQLYHLAAGVVADLRWLPWKAEHLPEQELCIDAGNQLFWPAFTTLPMIDFFLQALGVEPAAIPAAAKANRWMQKLCLPPLPERWQNKPYVLFCPTASTPLRSIPASAHVPLVNALWEKFACPVLGFGAVEHPHYVDIQPLSTATADFLAWVKHARYVLTSDTAAVHIAAGYDVPTTAFFTSIAPELRVRDYPLCQPVYFALPKLNNVQASARKHDLEQVELAFTTLMLNELPWA</sequence>
<evidence type="ECO:0000313" key="2">
    <source>
        <dbReference type="Proteomes" id="UP000270487"/>
    </source>
</evidence>
<dbReference type="Gene3D" id="3.40.50.2000">
    <property type="entry name" value="Glycogen Phosphorylase B"/>
    <property type="match status" value="1"/>
</dbReference>
<organism evidence="1 2">
    <name type="scientific">Serratia fonticola</name>
    <dbReference type="NCBI Taxonomy" id="47917"/>
    <lineage>
        <taxon>Bacteria</taxon>
        <taxon>Pseudomonadati</taxon>
        <taxon>Pseudomonadota</taxon>
        <taxon>Gammaproteobacteria</taxon>
        <taxon>Enterobacterales</taxon>
        <taxon>Yersiniaceae</taxon>
        <taxon>Serratia</taxon>
    </lineage>
</organism>
<protein>
    <recommendedName>
        <fullName evidence="3">ADP-heptose--LPS heptosyltransferase</fullName>
    </recommendedName>
</protein>
<evidence type="ECO:0008006" key="3">
    <source>
        <dbReference type="Google" id="ProtNLM"/>
    </source>
</evidence>
<dbReference type="EMBL" id="LR134492">
    <property type="protein sequence ID" value="VEI77067.1"/>
    <property type="molecule type" value="Genomic_DNA"/>
</dbReference>
<gene>
    <name evidence="1" type="ORF">NCTC13193_05635</name>
</gene>
<proteinExistence type="predicted"/>
<dbReference type="Proteomes" id="UP000270487">
    <property type="component" value="Chromosome"/>
</dbReference>